<dbReference type="GeneID" id="76207571"/>
<dbReference type="Proteomes" id="UP001060771">
    <property type="component" value="Chromosome"/>
</dbReference>
<reference evidence="4" key="3">
    <citation type="submission" date="2022-09" db="EMBL/GenBank/DDBJ databases">
        <title>Complete genome sequence of Vulcanisaeta souniana.</title>
        <authorList>
            <person name="Kato S."/>
            <person name="Itoh T."/>
            <person name="Ohkuma M."/>
        </authorList>
    </citation>
    <scope>NUCLEOTIDE SEQUENCE [LARGE SCALE GENOMIC DNA]</scope>
    <source>
        <strain evidence="4">JCM 11219</strain>
    </source>
</reference>
<dbReference type="InterPro" id="IPR021109">
    <property type="entry name" value="Peptidase_aspartic_dom_sf"/>
</dbReference>
<dbReference type="Proteomes" id="UP000657075">
    <property type="component" value="Unassembled WGS sequence"/>
</dbReference>
<dbReference type="EMBL" id="AP026830">
    <property type="protein sequence ID" value="BDR92938.1"/>
    <property type="molecule type" value="Genomic_DNA"/>
</dbReference>
<keyword evidence="4" id="KW-1185">Reference proteome</keyword>
<name>A0A830E4K5_9CREN</name>
<dbReference type="EMBL" id="BMNM01000013">
    <property type="protein sequence ID" value="GGI85748.1"/>
    <property type="molecule type" value="Genomic_DNA"/>
</dbReference>
<evidence type="ECO:0000313" key="2">
    <source>
        <dbReference type="EMBL" id="GGI85748.1"/>
    </source>
</evidence>
<dbReference type="AlphaFoldDB" id="A0A830E4K5"/>
<dbReference type="Gene3D" id="2.40.70.10">
    <property type="entry name" value="Acid Proteases"/>
    <property type="match status" value="1"/>
</dbReference>
<evidence type="ECO:0000313" key="4">
    <source>
        <dbReference type="Proteomes" id="UP001060771"/>
    </source>
</evidence>
<dbReference type="RefSeq" id="WP_229709951.1">
    <property type="nucleotide sequence ID" value="NZ_AP026830.1"/>
</dbReference>
<evidence type="ECO:0000313" key="3">
    <source>
        <dbReference type="Proteomes" id="UP000657075"/>
    </source>
</evidence>
<organism evidence="2 3">
    <name type="scientific">Vulcanisaeta souniana JCM 11219</name>
    <dbReference type="NCBI Taxonomy" id="1293586"/>
    <lineage>
        <taxon>Archaea</taxon>
        <taxon>Thermoproteota</taxon>
        <taxon>Thermoprotei</taxon>
        <taxon>Thermoproteales</taxon>
        <taxon>Thermoproteaceae</taxon>
        <taxon>Vulcanisaeta</taxon>
    </lineage>
</organism>
<reference evidence="2" key="1">
    <citation type="journal article" date="2014" name="Int. J. Syst. Evol. Microbiol.">
        <title>Complete genome sequence of Corynebacterium casei LMG S-19264T (=DSM 44701T), isolated from a smear-ripened cheese.</title>
        <authorList>
            <consortium name="US DOE Joint Genome Institute (JGI-PGF)"/>
            <person name="Walter F."/>
            <person name="Albersmeier A."/>
            <person name="Kalinowski J."/>
            <person name="Ruckert C."/>
        </authorList>
    </citation>
    <scope>NUCLEOTIDE SEQUENCE</scope>
    <source>
        <strain evidence="2">JCM 11219</strain>
    </source>
</reference>
<evidence type="ECO:0000313" key="1">
    <source>
        <dbReference type="EMBL" id="BDR92938.1"/>
    </source>
</evidence>
<sequence>MGHVWANTKVGNADLSRVVEVRALVDTDATLTAILKSLANELSLRITGRSRVETGARGY</sequence>
<accession>A0A830E4K5</accession>
<protein>
    <submittedName>
        <fullName evidence="2">Uncharacterized protein</fullName>
    </submittedName>
</protein>
<proteinExistence type="predicted"/>
<reference evidence="2" key="2">
    <citation type="submission" date="2020-09" db="EMBL/GenBank/DDBJ databases">
        <authorList>
            <person name="Sun Q."/>
            <person name="Ohkuma M."/>
        </authorList>
    </citation>
    <scope>NUCLEOTIDE SEQUENCE</scope>
    <source>
        <strain evidence="2">JCM 11219</strain>
    </source>
</reference>
<reference evidence="1" key="4">
    <citation type="journal article" date="2023" name="Microbiol. Resour. Announc.">
        <title>Complete Genome Sequence of Vulcanisaeta souniana Strain IC-059, a Hyperthermophilic Archaeon Isolated from Hot Spring Water in Japan.</title>
        <authorList>
            <person name="Kato S."/>
            <person name="Itoh T."/>
            <person name="Wu L."/>
            <person name="Ma J."/>
            <person name="Ohkuma M."/>
        </authorList>
    </citation>
    <scope>NUCLEOTIDE SEQUENCE</scope>
    <source>
        <strain evidence="1">JCM 11219</strain>
    </source>
</reference>
<gene>
    <name evidence="2" type="ORF">GCM10007112_23530</name>
    <name evidence="1" type="ORF">Vsou_20310</name>
</gene>